<sequence>MKALDKQVAVVLGASSGIGRAIALGLAKQGATLCLVGRKLETLQAVSAEAGPVQAHFLQADLALDRDVEGLADRILRDAGRVDILVHSAGVIRLSTVAATAADDLDTHHRVNFRAPFLVTQGLLPELRSRQGQVLFVNSSAGLAARASLAQYAASKHALKAFADSLREEVNPDGVRVVSLFLGRTASPMQAAVHAMEGRTYRPELLMQPEDVAAVATHALTLPRRIEVTDISIRPQLKSY</sequence>
<evidence type="ECO:0000313" key="4">
    <source>
        <dbReference type="EMBL" id="AMO24378.1"/>
    </source>
</evidence>
<organism evidence="4 5">
    <name type="scientific">Ramlibacter tataouinensis</name>
    <dbReference type="NCBI Taxonomy" id="94132"/>
    <lineage>
        <taxon>Bacteria</taxon>
        <taxon>Pseudomonadati</taxon>
        <taxon>Pseudomonadota</taxon>
        <taxon>Betaproteobacteria</taxon>
        <taxon>Burkholderiales</taxon>
        <taxon>Comamonadaceae</taxon>
        <taxon>Ramlibacter</taxon>
    </lineage>
</organism>
<accession>A0A127JWJ3</accession>
<evidence type="ECO:0000313" key="5">
    <source>
        <dbReference type="Proteomes" id="UP000070433"/>
    </source>
</evidence>
<dbReference type="GO" id="GO:0016491">
    <property type="term" value="F:oxidoreductase activity"/>
    <property type="evidence" value="ECO:0007669"/>
    <property type="project" value="UniProtKB-KW"/>
</dbReference>
<evidence type="ECO:0000256" key="2">
    <source>
        <dbReference type="ARBA" id="ARBA00023002"/>
    </source>
</evidence>
<evidence type="ECO:0000256" key="1">
    <source>
        <dbReference type="ARBA" id="ARBA00006484"/>
    </source>
</evidence>
<dbReference type="EMBL" id="CP010951">
    <property type="protein sequence ID" value="AMO24378.1"/>
    <property type="molecule type" value="Genomic_DNA"/>
</dbReference>
<evidence type="ECO:0000256" key="3">
    <source>
        <dbReference type="RuleBase" id="RU000363"/>
    </source>
</evidence>
<protein>
    <submittedName>
        <fullName evidence="4">Short-chain dehydrogenase</fullName>
    </submittedName>
</protein>
<dbReference type="AlphaFoldDB" id="A0A127JWJ3"/>
<dbReference type="CDD" id="cd05233">
    <property type="entry name" value="SDR_c"/>
    <property type="match status" value="1"/>
</dbReference>
<dbReference type="GO" id="GO:0016020">
    <property type="term" value="C:membrane"/>
    <property type="evidence" value="ECO:0007669"/>
    <property type="project" value="TreeGrafter"/>
</dbReference>
<comment type="similarity">
    <text evidence="1 3">Belongs to the short-chain dehydrogenases/reductases (SDR) family.</text>
</comment>
<dbReference type="Gene3D" id="3.40.50.720">
    <property type="entry name" value="NAD(P)-binding Rossmann-like Domain"/>
    <property type="match status" value="1"/>
</dbReference>
<dbReference type="Pfam" id="PF00106">
    <property type="entry name" value="adh_short"/>
    <property type="match status" value="1"/>
</dbReference>
<dbReference type="InterPro" id="IPR036291">
    <property type="entry name" value="NAD(P)-bd_dom_sf"/>
</dbReference>
<keyword evidence="5" id="KW-1185">Reference proteome</keyword>
<reference evidence="4 5" key="1">
    <citation type="journal article" date="2014" name="Int. J. Syst. Evol. Microbiol.">
        <title>Ramlibacter solisilvae sp. nov., isolated from forest soil, and emended description of the genus Ramlibacter.</title>
        <authorList>
            <person name="Lee H.J."/>
            <person name="Lee S.H."/>
            <person name="Lee S.S."/>
            <person name="Lee J.S."/>
            <person name="Kim Y."/>
            <person name="Kim S.C."/>
            <person name="Jeon C.O."/>
        </authorList>
    </citation>
    <scope>NUCLEOTIDE SEQUENCE [LARGE SCALE GENOMIC DNA]</scope>
    <source>
        <strain evidence="4 5">5-10</strain>
    </source>
</reference>
<dbReference type="SUPFAM" id="SSF51735">
    <property type="entry name" value="NAD(P)-binding Rossmann-fold domains"/>
    <property type="match status" value="1"/>
</dbReference>
<name>A0A127JWJ3_9BURK</name>
<dbReference type="OrthoDB" id="8665216at2"/>
<dbReference type="PANTHER" id="PTHR44196:SF1">
    <property type="entry name" value="DEHYDROGENASE_REDUCTASE SDR FAMILY MEMBER 7B"/>
    <property type="match status" value="1"/>
</dbReference>
<dbReference type="PROSITE" id="PS00061">
    <property type="entry name" value="ADH_SHORT"/>
    <property type="match status" value="1"/>
</dbReference>
<dbReference type="PANTHER" id="PTHR44196">
    <property type="entry name" value="DEHYDROGENASE/REDUCTASE SDR FAMILY MEMBER 7B"/>
    <property type="match status" value="1"/>
</dbReference>
<dbReference type="RefSeq" id="WP_061502096.1">
    <property type="nucleotide sequence ID" value="NZ_CP010951.1"/>
</dbReference>
<dbReference type="PRINTS" id="PR00080">
    <property type="entry name" value="SDRFAMILY"/>
</dbReference>
<dbReference type="PRINTS" id="PR00081">
    <property type="entry name" value="GDHRDH"/>
</dbReference>
<keyword evidence="2" id="KW-0560">Oxidoreductase</keyword>
<gene>
    <name evidence="4" type="ORF">UC35_17940</name>
</gene>
<dbReference type="InterPro" id="IPR020904">
    <property type="entry name" value="Sc_DH/Rdtase_CS"/>
</dbReference>
<dbReference type="InterPro" id="IPR002347">
    <property type="entry name" value="SDR_fam"/>
</dbReference>
<dbReference type="Proteomes" id="UP000070433">
    <property type="component" value="Chromosome"/>
</dbReference>
<proteinExistence type="inferred from homology"/>